<dbReference type="AlphaFoldDB" id="M8BH99"/>
<proteinExistence type="predicted"/>
<keyword evidence="2" id="KW-0812">Transmembrane</keyword>
<dbReference type="InterPro" id="IPR007658">
    <property type="entry name" value="DUF594"/>
</dbReference>
<dbReference type="PANTHER" id="PTHR31325">
    <property type="entry name" value="OS01G0798800 PROTEIN-RELATED"/>
    <property type="match status" value="1"/>
</dbReference>
<accession>M8BH99</accession>
<evidence type="ECO:0000256" key="1">
    <source>
        <dbReference type="SAM" id="MobiDB-lite"/>
    </source>
</evidence>
<reference evidence="3" key="1">
    <citation type="submission" date="2015-06" db="UniProtKB">
        <authorList>
            <consortium name="EnsemblPlants"/>
        </authorList>
    </citation>
    <scope>IDENTIFICATION</scope>
</reference>
<keyword evidence="2" id="KW-0472">Membrane</keyword>
<protein>
    <submittedName>
        <fullName evidence="3">Uncharacterized protein</fullName>
    </submittedName>
</protein>
<organism evidence="3">
    <name type="scientific">Aegilops tauschii</name>
    <name type="common">Tausch's goatgrass</name>
    <name type="synonym">Aegilops squarrosa</name>
    <dbReference type="NCBI Taxonomy" id="37682"/>
    <lineage>
        <taxon>Eukaryota</taxon>
        <taxon>Viridiplantae</taxon>
        <taxon>Streptophyta</taxon>
        <taxon>Embryophyta</taxon>
        <taxon>Tracheophyta</taxon>
        <taxon>Spermatophyta</taxon>
        <taxon>Magnoliopsida</taxon>
        <taxon>Liliopsida</taxon>
        <taxon>Poales</taxon>
        <taxon>Poaceae</taxon>
        <taxon>BOP clade</taxon>
        <taxon>Pooideae</taxon>
        <taxon>Triticodae</taxon>
        <taxon>Triticeae</taxon>
        <taxon>Triticinae</taxon>
        <taxon>Aegilops</taxon>
    </lineage>
</organism>
<feature type="transmembrane region" description="Helical" evidence="2">
    <location>
        <begin position="20"/>
        <end position="42"/>
    </location>
</feature>
<dbReference type="EnsemblPlants" id="EMT21319">
    <property type="protein sequence ID" value="EMT21319"/>
    <property type="gene ID" value="F775_04641"/>
</dbReference>
<keyword evidence="2" id="KW-1133">Transmembrane helix</keyword>
<feature type="compositionally biased region" description="Low complexity" evidence="1">
    <location>
        <begin position="214"/>
        <end position="232"/>
    </location>
</feature>
<dbReference type="InterPro" id="IPR025315">
    <property type="entry name" value="DUF4220"/>
</dbReference>
<dbReference type="Pfam" id="PF13968">
    <property type="entry name" value="DUF4220"/>
    <property type="match status" value="1"/>
</dbReference>
<feature type="compositionally biased region" description="Acidic residues" evidence="1">
    <location>
        <begin position="807"/>
        <end position="817"/>
    </location>
</feature>
<dbReference type="ExpressionAtlas" id="M8BH99">
    <property type="expression patterns" value="baseline"/>
</dbReference>
<feature type="region of interest" description="Disordered" evidence="1">
    <location>
        <begin position="213"/>
        <end position="234"/>
    </location>
</feature>
<evidence type="ECO:0000313" key="3">
    <source>
        <dbReference type="EnsemblPlants" id="EMT21319"/>
    </source>
</evidence>
<feature type="compositionally biased region" description="Low complexity" evidence="1">
    <location>
        <begin position="786"/>
        <end position="797"/>
    </location>
</feature>
<feature type="transmembrane region" description="Helical" evidence="2">
    <location>
        <begin position="313"/>
        <end position="335"/>
    </location>
</feature>
<evidence type="ECO:0000256" key="2">
    <source>
        <dbReference type="SAM" id="Phobius"/>
    </source>
</evidence>
<feature type="compositionally biased region" description="Polar residues" evidence="1">
    <location>
        <begin position="912"/>
        <end position="930"/>
    </location>
</feature>
<sequence>MVDARGVITSIFIMLKEDMYVLIRIEFLVALVTMMFLVMFIVDFHRCRSRNLMAINMLQIIDGLSDHIVYYLLGAMQSASFSNQMFPVWSIVLVSLRASLGYLSGYGITDRERQLTEAANVIKFIVAGVLNGTRGLEFNDPLCSEFLPEYMQESRSDREKGENLDSHQMYLVYGESSQKVKLQRPGYTLHLNVVNPGSLITLDKISDCPGHLLSSSNSNTNSNSNNNSNSDSKSNKYKDMSLAFTLSRLLRCRLEDATLHQDIKDEICGLIISKVTGQEKMEAKRIFRILQWELGFVRDYFYTLYPMVFCQGLSSLCFSVLLSMVTFAAAFWLAISIRKAYEPTEETVVLWVGGWNVDVIITWVFLFMMFKEVWEIITYLLSNWTRLLLVCKYVQQSMESEQRQRSRRSGRLSPTEYLISLFFASKIALTESMTSLLFVSKIADPWDGQIDQYDFLQSCTYNPSFWEKAKSVTLGKTARKLDGRICGEPIKISECVKKAILQALGKIGLNNDQLPREIPSLNAGNHFQRYKWACMDLDTCSQVILVWHIATSFCQIKLVKEGEIDLSKPGFVSSAWSYLKTLCRPSKPCIVDDKIQKQLDLKTNYDTATSLSRYCAYLRVFRPELLPDSFVVPDLIFLETLQKAQEQADDCNLKWCWYNKLMVVAQEAAENNQDAARNHVDRRLSMNIVQQGATLGKDLISMDKEMRWQILAGVWADLFVHIAPSWNAVDHKNNLESGGEFITLIWALLCHCGIEKSSMWKNGKVCESNAQVQTSNTESTEEQQESESNAQVSQENNTETSNTEPMEQQEFESDAPEPQENNTETSNIEPEKQQESESNAQVSQENNTETSNTEPVEQQESESNAPEPQENNTETSNTQPVEQQESESNAQVPQENNTETSNIEPVVEQPESESNAQVPQENNTETSNTEPVDEQPEAESNAQVPQENNT</sequence>
<feature type="transmembrane region" description="Helical" evidence="2">
    <location>
        <begin position="347"/>
        <end position="370"/>
    </location>
</feature>
<feature type="compositionally biased region" description="Polar residues" evidence="1">
    <location>
        <begin position="836"/>
        <end position="903"/>
    </location>
</feature>
<feature type="region of interest" description="Disordered" evidence="1">
    <location>
        <begin position="773"/>
        <end position="950"/>
    </location>
</feature>
<feature type="compositionally biased region" description="Polar residues" evidence="1">
    <location>
        <begin position="938"/>
        <end position="950"/>
    </location>
</feature>
<feature type="compositionally biased region" description="Polar residues" evidence="1">
    <location>
        <begin position="819"/>
        <end position="828"/>
    </location>
</feature>
<dbReference type="Pfam" id="PF04578">
    <property type="entry name" value="DUF594"/>
    <property type="match status" value="1"/>
</dbReference>
<name>M8BH99_AEGTA</name>